<dbReference type="InterPro" id="IPR000182">
    <property type="entry name" value="GNAT_dom"/>
</dbReference>
<dbReference type="PROSITE" id="PS51186">
    <property type="entry name" value="GNAT"/>
    <property type="match status" value="1"/>
</dbReference>
<comment type="catalytic activity">
    <reaction evidence="10">
        <text>N-terminal L-methionyl-[transmembrane protein] + acetyl-CoA = N-terminal N(alpha)-acetyl-L-methionyl-[transmembrane protein] + CoA + H(+)</text>
        <dbReference type="Rhea" id="RHEA:50604"/>
        <dbReference type="Rhea" id="RHEA-COMP:12745"/>
        <dbReference type="Rhea" id="RHEA-COMP:12746"/>
        <dbReference type="ChEBI" id="CHEBI:15378"/>
        <dbReference type="ChEBI" id="CHEBI:57287"/>
        <dbReference type="ChEBI" id="CHEBI:57288"/>
        <dbReference type="ChEBI" id="CHEBI:64731"/>
        <dbReference type="ChEBI" id="CHEBI:133414"/>
        <dbReference type="EC" id="2.3.1.259"/>
    </reaction>
</comment>
<evidence type="ECO:0000256" key="6">
    <source>
        <dbReference type="ARBA" id="ARBA00025774"/>
    </source>
</evidence>
<proteinExistence type="inferred from homology"/>
<evidence type="ECO:0000256" key="3">
    <source>
        <dbReference type="ARBA" id="ARBA00022829"/>
    </source>
</evidence>
<feature type="domain" description="N-acetyltransferase" evidence="12">
    <location>
        <begin position="264"/>
        <end position="362"/>
    </location>
</feature>
<dbReference type="GO" id="GO:0120518">
    <property type="term" value="F:protein N-terminal-methionine acetyltransferase activity"/>
    <property type="evidence" value="ECO:0007669"/>
    <property type="project" value="UniProtKB-EC"/>
</dbReference>
<dbReference type="InterPro" id="IPR045141">
    <property type="entry name" value="NAA60-like"/>
</dbReference>
<dbReference type="PANTHER" id="PTHR14744:SF15">
    <property type="entry name" value="N-ALPHA-ACETYLTRANSFERASE 60"/>
    <property type="match status" value="1"/>
</dbReference>
<sequence>MDVGVEDGINIRHIDWRADELAVRQLHAATLEVPYGDSFFRMLRESSRAATFVAEVPAQLSSAARLPPAPAGHAGMGVDGVRLLDLPEPPLVAGSATALVGFVSVMVNPESASAEPWLEVFESIGSLPGAAMAGISWLFSTLWGAAGLGDGCAAPAGSRSAGSPSAHAAAAAATGAGKASERGAARTGGGAAAAASAPRRESRAAGGAVARGALSETGSASGSAAGESDGQGHAGDEDDGYSDCGSSDGSSSDGSSSDSEAPGRDGSAVVDAASLGLPPQYVVYVMTLGVHPQFRRFGLARRLVRVALGYSHTVLGAEAAALHCLPSNAAAVRLYSGLKFRRVGIRSGYYSLGGTRHDADPPCGVGD</sequence>
<dbReference type="GO" id="GO:0000139">
    <property type="term" value="C:Golgi membrane"/>
    <property type="evidence" value="ECO:0007669"/>
    <property type="project" value="TreeGrafter"/>
</dbReference>
<evidence type="ECO:0000259" key="12">
    <source>
        <dbReference type="PROSITE" id="PS51186"/>
    </source>
</evidence>
<keyword evidence="2" id="KW-0808">Transferase</keyword>
<dbReference type="Gene3D" id="3.40.630.30">
    <property type="match status" value="1"/>
</dbReference>
<evidence type="ECO:0000256" key="9">
    <source>
        <dbReference type="ARBA" id="ARBA00048017"/>
    </source>
</evidence>
<keyword evidence="3" id="KW-0159">Chromosome partition</keyword>
<evidence type="ECO:0000256" key="1">
    <source>
        <dbReference type="ARBA" id="ARBA00013184"/>
    </source>
</evidence>
<keyword evidence="5" id="KW-0012">Acyltransferase</keyword>
<name>A0A5A8DK31_CAFRO</name>
<dbReference type="CDD" id="cd04301">
    <property type="entry name" value="NAT_SF"/>
    <property type="match status" value="1"/>
</dbReference>
<dbReference type="EC" id="2.3.1.259" evidence="7"/>
<comment type="catalytic activity">
    <reaction evidence="9">
        <text>L-lysyl-[protein] + acetyl-CoA = N(6)-acetyl-L-lysyl-[protein] + CoA + H(+)</text>
        <dbReference type="Rhea" id="RHEA:45948"/>
        <dbReference type="Rhea" id="RHEA-COMP:9752"/>
        <dbReference type="Rhea" id="RHEA-COMP:10731"/>
        <dbReference type="ChEBI" id="CHEBI:15378"/>
        <dbReference type="ChEBI" id="CHEBI:29969"/>
        <dbReference type="ChEBI" id="CHEBI:57287"/>
        <dbReference type="ChEBI" id="CHEBI:57288"/>
        <dbReference type="ChEBI" id="CHEBI:61930"/>
        <dbReference type="EC" id="2.3.1.48"/>
    </reaction>
</comment>
<reference evidence="13 14" key="1">
    <citation type="submission" date="2019-07" db="EMBL/GenBank/DDBJ databases">
        <title>Genomes of Cafeteria roenbergensis.</title>
        <authorList>
            <person name="Fischer M.G."/>
            <person name="Hackl T."/>
            <person name="Roman M."/>
        </authorList>
    </citation>
    <scope>NUCLEOTIDE SEQUENCE [LARGE SCALE GENOMIC DNA]</scope>
    <source>
        <strain evidence="13 14">Cflag</strain>
    </source>
</reference>
<gene>
    <name evidence="13" type="ORF">FNF31_01723</name>
</gene>
<feature type="compositionally biased region" description="Low complexity" evidence="11">
    <location>
        <begin position="204"/>
        <end position="228"/>
    </location>
</feature>
<dbReference type="Proteomes" id="UP000325113">
    <property type="component" value="Unassembled WGS sequence"/>
</dbReference>
<evidence type="ECO:0000256" key="4">
    <source>
        <dbReference type="ARBA" id="ARBA00022853"/>
    </source>
</evidence>
<organism evidence="13 14">
    <name type="scientific">Cafeteria roenbergensis</name>
    <name type="common">Marine flagellate</name>
    <dbReference type="NCBI Taxonomy" id="33653"/>
    <lineage>
        <taxon>Eukaryota</taxon>
        <taxon>Sar</taxon>
        <taxon>Stramenopiles</taxon>
        <taxon>Bigyra</taxon>
        <taxon>Opalozoa</taxon>
        <taxon>Bicosoecida</taxon>
        <taxon>Cafeteriaceae</taxon>
        <taxon>Cafeteria</taxon>
    </lineage>
</organism>
<comment type="caution">
    <text evidence="13">The sequence shown here is derived from an EMBL/GenBank/DDBJ whole genome shotgun (WGS) entry which is preliminary data.</text>
</comment>
<dbReference type="PANTHER" id="PTHR14744">
    <property type="entry name" value="N-ALPHA-ACETYLTRANSFERASE 60"/>
    <property type="match status" value="1"/>
</dbReference>
<dbReference type="GO" id="GO:0004402">
    <property type="term" value="F:histone acetyltransferase activity"/>
    <property type="evidence" value="ECO:0007669"/>
    <property type="project" value="TreeGrafter"/>
</dbReference>
<keyword evidence="4" id="KW-0156">Chromatin regulator</keyword>
<dbReference type="EMBL" id="VLTM01000011">
    <property type="protein sequence ID" value="KAA0165746.1"/>
    <property type="molecule type" value="Genomic_DNA"/>
</dbReference>
<dbReference type="AlphaFoldDB" id="A0A5A8DK31"/>
<comment type="similarity">
    <text evidence="6">Belongs to the acetyltransferase family. NAA60 subfamily.</text>
</comment>
<evidence type="ECO:0000256" key="2">
    <source>
        <dbReference type="ARBA" id="ARBA00022679"/>
    </source>
</evidence>
<protein>
    <recommendedName>
        <fullName evidence="8">N-alpha-acetyltransferase 60</fullName>
        <ecNumber evidence="7">2.3.1.259</ecNumber>
        <ecNumber evidence="1">2.3.1.48</ecNumber>
    </recommendedName>
</protein>
<feature type="compositionally biased region" description="Low complexity" evidence="11">
    <location>
        <begin position="242"/>
        <end position="259"/>
    </location>
</feature>
<accession>A0A5A8DK31</accession>
<evidence type="ECO:0000256" key="8">
    <source>
        <dbReference type="ARBA" id="ARBA00026144"/>
    </source>
</evidence>
<evidence type="ECO:0000313" key="14">
    <source>
        <dbReference type="Proteomes" id="UP000325113"/>
    </source>
</evidence>
<evidence type="ECO:0000256" key="5">
    <source>
        <dbReference type="ARBA" id="ARBA00023315"/>
    </source>
</evidence>
<feature type="region of interest" description="Disordered" evidence="11">
    <location>
        <begin position="181"/>
        <end position="267"/>
    </location>
</feature>
<evidence type="ECO:0000313" key="13">
    <source>
        <dbReference type="EMBL" id="KAA0165746.1"/>
    </source>
</evidence>
<dbReference type="GO" id="GO:0007059">
    <property type="term" value="P:chromosome segregation"/>
    <property type="evidence" value="ECO:0007669"/>
    <property type="project" value="UniProtKB-KW"/>
</dbReference>
<evidence type="ECO:0000256" key="11">
    <source>
        <dbReference type="SAM" id="MobiDB-lite"/>
    </source>
</evidence>
<dbReference type="InterPro" id="IPR016181">
    <property type="entry name" value="Acyl_CoA_acyltransferase"/>
</dbReference>
<dbReference type="Pfam" id="PF00583">
    <property type="entry name" value="Acetyltransf_1"/>
    <property type="match status" value="1"/>
</dbReference>
<evidence type="ECO:0000256" key="7">
    <source>
        <dbReference type="ARBA" id="ARBA00026111"/>
    </source>
</evidence>
<dbReference type="EC" id="2.3.1.48" evidence="1"/>
<dbReference type="SUPFAM" id="SSF55729">
    <property type="entry name" value="Acyl-CoA N-acyltransferases (Nat)"/>
    <property type="match status" value="1"/>
</dbReference>
<evidence type="ECO:0000256" key="10">
    <source>
        <dbReference type="ARBA" id="ARBA00048848"/>
    </source>
</evidence>